<dbReference type="EMBL" id="KP795511">
    <property type="protein sequence ID" value="AKN36752.1"/>
    <property type="molecule type" value="Genomic_DNA"/>
</dbReference>
<dbReference type="EMBL" id="KP795457">
    <property type="protein sequence ID" value="AKN35903.1"/>
    <property type="molecule type" value="Genomic_DNA"/>
</dbReference>
<organism evidence="3">
    <name type="scientific">Vibrio tasmaniensis</name>
    <dbReference type="NCBI Taxonomy" id="212663"/>
    <lineage>
        <taxon>Bacteria</taxon>
        <taxon>Pseudomonadati</taxon>
        <taxon>Pseudomonadota</taxon>
        <taxon>Gammaproteobacteria</taxon>
        <taxon>Vibrionales</taxon>
        <taxon>Vibrionaceae</taxon>
        <taxon>Vibrio</taxon>
    </lineage>
</organism>
<dbReference type="AlphaFoldDB" id="A0A0H3ZIZ3"/>
<evidence type="ECO:0000313" key="3">
    <source>
        <dbReference type="EMBL" id="AKN35903.1"/>
    </source>
</evidence>
<dbReference type="EMBL" id="KP795708">
    <property type="protein sequence ID" value="AKN40806.1"/>
    <property type="molecule type" value="Genomic_DNA"/>
</dbReference>
<dbReference type="EMBL" id="KP795481">
    <property type="protein sequence ID" value="AKN36260.1"/>
    <property type="molecule type" value="Genomic_DNA"/>
</dbReference>
<feature type="domain" description="DUF1508" evidence="2">
    <location>
        <begin position="31"/>
        <end position="62"/>
    </location>
</feature>
<proteinExistence type="inferred from homology"/>
<dbReference type="InterPro" id="IPR036913">
    <property type="entry name" value="YegP-like_sf"/>
</dbReference>
<accession>A0A0H3ZIZ3</accession>
<dbReference type="Gene3D" id="3.30.160.160">
    <property type="entry name" value="YegP-like"/>
    <property type="match status" value="1"/>
</dbReference>
<name>A0A0H3ZIZ3_9VIBR</name>
<evidence type="ECO:0000313" key="4">
    <source>
        <dbReference type="EMBL" id="AKN40806.1"/>
    </source>
</evidence>
<dbReference type="InterPro" id="IPR010879">
    <property type="entry name" value="DUF1508"/>
</dbReference>
<evidence type="ECO:0000259" key="2">
    <source>
        <dbReference type="Pfam" id="PF07411"/>
    </source>
</evidence>
<dbReference type="SUPFAM" id="SSF160113">
    <property type="entry name" value="YegP-like"/>
    <property type="match status" value="1"/>
</dbReference>
<dbReference type="Pfam" id="PF07411">
    <property type="entry name" value="DUF1508"/>
    <property type="match status" value="1"/>
</dbReference>
<sequence length="72" mass="8460">MHSYIALDNQFLIIIFKVDYTMNDTWEFYKDASNEWRWRRTASNGRIVGASSQGYVNRTDCVDNARRNGYTG</sequence>
<evidence type="ECO:0000256" key="1">
    <source>
        <dbReference type="ARBA" id="ARBA00007576"/>
    </source>
</evidence>
<comment type="similarity">
    <text evidence="1">Belongs to the UPF0339 family. Duplicated subfamily.</text>
</comment>
<protein>
    <recommendedName>
        <fullName evidence="2">DUF1508 domain-containing protein</fullName>
    </recommendedName>
</protein>
<reference evidence="3" key="1">
    <citation type="journal article" date="2015" name="MBio">
        <title>Eco-Evolutionary Dynamics of Episomes among Ecologically Cohesive Bacterial Populations.</title>
        <authorList>
            <person name="Xue H."/>
            <person name="Cordero O.X."/>
            <person name="Camas F.M."/>
            <person name="Trimble W."/>
            <person name="Meyer F."/>
            <person name="Guglielmini J."/>
            <person name="Rocha E.P."/>
            <person name="Polz M.F."/>
        </authorList>
    </citation>
    <scope>NUCLEOTIDE SEQUENCE</scope>
    <source>
        <strain evidence="3">FF_268</strain>
        <strain evidence="4">FF_376</strain>
    </source>
</reference>